<dbReference type="HAMAP" id="MF_00462">
    <property type="entry name" value="RsxD_RnfD"/>
    <property type="match status" value="1"/>
</dbReference>
<dbReference type="NCBIfam" id="NF002011">
    <property type="entry name" value="PRK00816.1"/>
    <property type="match status" value="1"/>
</dbReference>
<comment type="subcellular location">
    <subcellularLocation>
        <location evidence="10">Cell inner membrane</location>
        <topology evidence="10">Multi-pass membrane protein</topology>
    </subcellularLocation>
</comment>
<feature type="transmembrane region" description="Helical" evidence="10">
    <location>
        <begin position="295"/>
        <end position="312"/>
    </location>
</feature>
<evidence type="ECO:0000256" key="1">
    <source>
        <dbReference type="ARBA" id="ARBA00022448"/>
    </source>
</evidence>
<feature type="transmembrane region" description="Helical" evidence="10">
    <location>
        <begin position="20"/>
        <end position="41"/>
    </location>
</feature>
<evidence type="ECO:0000256" key="2">
    <source>
        <dbReference type="ARBA" id="ARBA00022553"/>
    </source>
</evidence>
<feature type="transmembrane region" description="Helical" evidence="10">
    <location>
        <begin position="318"/>
        <end position="338"/>
    </location>
</feature>
<keyword evidence="7 10" id="KW-0249">Electron transport</keyword>
<evidence type="ECO:0000313" key="11">
    <source>
        <dbReference type="EMBL" id="MDP1519962.1"/>
    </source>
</evidence>
<keyword evidence="10" id="KW-1003">Cell membrane</keyword>
<comment type="subunit">
    <text evidence="10">The complex is composed of six subunits: RnfA, RnfB, RnfC, RnfD, RnfE and RnfG.</text>
</comment>
<dbReference type="EMBL" id="JAUUUU010000001">
    <property type="protein sequence ID" value="MDP1519962.1"/>
    <property type="molecule type" value="Genomic_DNA"/>
</dbReference>
<keyword evidence="10" id="KW-0997">Cell inner membrane</keyword>
<evidence type="ECO:0000256" key="9">
    <source>
        <dbReference type="ARBA" id="ARBA00023136"/>
    </source>
</evidence>
<comment type="cofactor">
    <cofactor evidence="10">
        <name>FMN</name>
        <dbReference type="ChEBI" id="CHEBI:58210"/>
    </cofactor>
</comment>
<evidence type="ECO:0000313" key="12">
    <source>
        <dbReference type="Proteomes" id="UP001178354"/>
    </source>
</evidence>
<proteinExistence type="inferred from homology"/>
<keyword evidence="1 10" id="KW-0813">Transport</keyword>
<feature type="transmembrane region" description="Helical" evidence="10">
    <location>
        <begin position="207"/>
        <end position="229"/>
    </location>
</feature>
<dbReference type="InterPro" id="IPR011303">
    <property type="entry name" value="RnfD_bac"/>
</dbReference>
<dbReference type="RefSeq" id="WP_305169474.1">
    <property type="nucleotide sequence ID" value="NZ_JAUUUU010000001.1"/>
</dbReference>
<evidence type="ECO:0000256" key="5">
    <source>
        <dbReference type="ARBA" id="ARBA00022692"/>
    </source>
</evidence>
<evidence type="ECO:0000256" key="3">
    <source>
        <dbReference type="ARBA" id="ARBA00022630"/>
    </source>
</evidence>
<protein>
    <recommendedName>
        <fullName evidence="10">Ion-translocating oxidoreductase complex subunit D</fullName>
        <ecNumber evidence="10">7.-.-.-</ecNumber>
    </recommendedName>
    <alternativeName>
        <fullName evidence="10">Rnf electron transport complex subunit D</fullName>
    </alternativeName>
</protein>
<dbReference type="AlphaFoldDB" id="A0AAW8B042"/>
<comment type="function">
    <text evidence="10">Part of a membrane-bound complex that couples electron transfer with translocation of ions across the membrane.</text>
</comment>
<keyword evidence="9 10" id="KW-0472">Membrane</keyword>
<reference evidence="11" key="2">
    <citation type="submission" date="2023-08" db="EMBL/GenBank/DDBJ databases">
        <authorList>
            <person name="Luo J."/>
        </authorList>
    </citation>
    <scope>NUCLEOTIDE SEQUENCE</scope>
    <source>
        <strain evidence="11">DSM 25064</strain>
    </source>
</reference>
<keyword evidence="8 10" id="KW-1133">Transmembrane helix</keyword>
<dbReference type="Proteomes" id="UP001178354">
    <property type="component" value="Unassembled WGS sequence"/>
</dbReference>
<dbReference type="GO" id="GO:0005886">
    <property type="term" value="C:plasma membrane"/>
    <property type="evidence" value="ECO:0007669"/>
    <property type="project" value="UniProtKB-SubCell"/>
</dbReference>
<feature type="transmembrane region" description="Helical" evidence="10">
    <location>
        <begin position="266"/>
        <end position="283"/>
    </location>
</feature>
<dbReference type="PANTHER" id="PTHR30578:SF0">
    <property type="entry name" value="ION-TRANSLOCATING OXIDOREDUCTASE COMPLEX SUBUNIT D"/>
    <property type="match status" value="1"/>
</dbReference>
<evidence type="ECO:0000256" key="4">
    <source>
        <dbReference type="ARBA" id="ARBA00022643"/>
    </source>
</evidence>
<sequence length="355" mass="38358">MALLKLTSPHAHAAQNTGAVMRLVLLATIPGLLALTVFFGWGSLINILIAGTVAVCCEALVMRLRKRPMMFYLRDCSALVTAVLLGLALPPLAPWWVVVIGTGFAILIAKHLYGGLGYNPFNPAMVGYVVLLISFPVQMTAWATPLPLYPEGVSAPSFWESLQIVFPVLSPENIDAVTAATPLDTFKHNSSLLVTQLYEKTPLFSQAHWAGLGWEWVNLGFLAGGILLLARRVFTWHAPVAMLSSLALCAALFYDSGSSASHGSPLMHLLSGGTMLGAFFIVTDPVTSATSNRGRLIYGALIGVLIFIIRSWGSYPDAVAFAVLLMNFAAPLIDNYTLPRTYGHTKSRRATEKKE</sequence>
<keyword evidence="3 10" id="KW-0285">Flavoprotein</keyword>
<dbReference type="NCBIfam" id="TIGR01946">
    <property type="entry name" value="rnfD"/>
    <property type="match status" value="1"/>
</dbReference>
<evidence type="ECO:0000256" key="10">
    <source>
        <dbReference type="HAMAP-Rule" id="MF_00462"/>
    </source>
</evidence>
<dbReference type="Pfam" id="PF03116">
    <property type="entry name" value="NQR2_RnfD_RnfE"/>
    <property type="match status" value="1"/>
</dbReference>
<keyword evidence="4 10" id="KW-0288">FMN</keyword>
<dbReference type="PANTHER" id="PTHR30578">
    <property type="entry name" value="ELECTRON TRANSPORT COMPLEX PROTEIN RNFD"/>
    <property type="match status" value="1"/>
</dbReference>
<organism evidence="11 12">
    <name type="scientific">Porticoccus litoralis</name>
    <dbReference type="NCBI Taxonomy" id="434086"/>
    <lineage>
        <taxon>Bacteria</taxon>
        <taxon>Pseudomonadati</taxon>
        <taxon>Pseudomonadota</taxon>
        <taxon>Gammaproteobacteria</taxon>
        <taxon>Cellvibrionales</taxon>
        <taxon>Porticoccaceae</taxon>
        <taxon>Porticoccus</taxon>
    </lineage>
</organism>
<evidence type="ECO:0000256" key="8">
    <source>
        <dbReference type="ARBA" id="ARBA00022989"/>
    </source>
</evidence>
<feature type="transmembrane region" description="Helical" evidence="10">
    <location>
        <begin position="71"/>
        <end position="89"/>
    </location>
</feature>
<dbReference type="EC" id="7.-.-.-" evidence="10"/>
<dbReference type="InterPro" id="IPR004338">
    <property type="entry name" value="NqrB/RnfD"/>
</dbReference>
<feature type="modified residue" description="FMN phosphoryl threonine" evidence="10">
    <location>
        <position position="181"/>
    </location>
</feature>
<feature type="transmembrane region" description="Helical" evidence="10">
    <location>
        <begin position="236"/>
        <end position="254"/>
    </location>
</feature>
<accession>A0AAW8B042</accession>
<keyword evidence="5 10" id="KW-0812">Transmembrane</keyword>
<comment type="similarity">
    <text evidence="10">Belongs to the NqrB/RnfD family.</text>
</comment>
<comment type="caution">
    <text evidence="11">The sequence shown here is derived from an EMBL/GenBank/DDBJ whole genome shotgun (WGS) entry which is preliminary data.</text>
</comment>
<dbReference type="GO" id="GO:0055085">
    <property type="term" value="P:transmembrane transport"/>
    <property type="evidence" value="ECO:0007669"/>
    <property type="project" value="InterPro"/>
</dbReference>
<gene>
    <name evidence="11" type="primary">rsxD</name>
    <name evidence="10" type="synonym">rnfD</name>
    <name evidence="11" type="ORF">Q8A57_03180</name>
</gene>
<evidence type="ECO:0000256" key="6">
    <source>
        <dbReference type="ARBA" id="ARBA00022967"/>
    </source>
</evidence>
<keyword evidence="6 10" id="KW-1278">Translocase</keyword>
<keyword evidence="2 10" id="KW-0597">Phosphoprotein</keyword>
<evidence type="ECO:0000256" key="7">
    <source>
        <dbReference type="ARBA" id="ARBA00022982"/>
    </source>
</evidence>
<feature type="transmembrane region" description="Helical" evidence="10">
    <location>
        <begin position="125"/>
        <end position="144"/>
    </location>
</feature>
<feature type="transmembrane region" description="Helical" evidence="10">
    <location>
        <begin position="47"/>
        <end position="64"/>
    </location>
</feature>
<reference evidence="11" key="1">
    <citation type="journal article" date="2010" name="Int. J. Syst. Evol. Microbiol.">
        <title>Porticoccus litoralis gen. nov., sp. nov., a gammaproteobacterium isolated from the Yellow Sea.</title>
        <authorList>
            <person name="Oh H.M."/>
            <person name="Kim H."/>
            <person name="Kim K.M."/>
            <person name="Min G.S."/>
            <person name="Cho J.C."/>
        </authorList>
    </citation>
    <scope>NUCLEOTIDE SEQUENCE</scope>
    <source>
        <strain evidence="11">DSM 25064</strain>
    </source>
</reference>
<keyword evidence="12" id="KW-1185">Reference proteome</keyword>
<feature type="transmembrane region" description="Helical" evidence="10">
    <location>
        <begin position="95"/>
        <end position="113"/>
    </location>
</feature>
<dbReference type="GO" id="GO:0022900">
    <property type="term" value="P:electron transport chain"/>
    <property type="evidence" value="ECO:0007669"/>
    <property type="project" value="UniProtKB-UniRule"/>
</dbReference>
<name>A0AAW8B042_9GAMM</name>